<dbReference type="RefSeq" id="WP_086172790.1">
    <property type="nucleotide sequence ID" value="NZ_MRYD01000286.1"/>
</dbReference>
<feature type="chain" id="PRO_5045303813" description="Secreted protein" evidence="1">
    <location>
        <begin position="21"/>
        <end position="100"/>
    </location>
</feature>
<evidence type="ECO:0008006" key="4">
    <source>
        <dbReference type="Google" id="ProtNLM"/>
    </source>
</evidence>
<protein>
    <recommendedName>
        <fullName evidence="4">Secreted protein</fullName>
    </recommendedName>
</protein>
<evidence type="ECO:0000313" key="3">
    <source>
        <dbReference type="Proteomes" id="UP000194266"/>
    </source>
</evidence>
<evidence type="ECO:0000256" key="1">
    <source>
        <dbReference type="SAM" id="SignalP"/>
    </source>
</evidence>
<evidence type="ECO:0000313" key="2">
    <source>
        <dbReference type="EMBL" id="OSZ56517.1"/>
    </source>
</evidence>
<comment type="caution">
    <text evidence="2">The sequence shown here is derived from an EMBL/GenBank/DDBJ whole genome shotgun (WGS) entry which is preliminary data.</text>
</comment>
<name>A0ABX3YAR3_9ACTN</name>
<reference evidence="2 3" key="1">
    <citation type="submission" date="2016-12" db="EMBL/GenBank/DDBJ databases">
        <title>Genome Mining:The Detection of Biosynthetic Gene Clusters to Aid in the Expression of Curamycin A produced by Streptomyces sp. strain CZA14.</title>
        <authorList>
            <person name="Durrell K.A."/>
            <person name="Kirby B.M."/>
            <person name="Khan W."/>
            <person name="Mthethwa T."/>
            <person name="Le Roes-Hill M."/>
        </authorList>
    </citation>
    <scope>NUCLEOTIDE SEQUENCE [LARGE SCALE GENOMIC DNA]</scope>
    <source>
        <strain evidence="2 3">CZA14</strain>
    </source>
</reference>
<dbReference type="EMBL" id="MRYD01000286">
    <property type="protein sequence ID" value="OSZ56517.1"/>
    <property type="molecule type" value="Genomic_DNA"/>
</dbReference>
<dbReference type="Proteomes" id="UP000194266">
    <property type="component" value="Unassembled WGS sequence"/>
</dbReference>
<keyword evidence="3" id="KW-1185">Reference proteome</keyword>
<feature type="signal peptide" evidence="1">
    <location>
        <begin position="1"/>
        <end position="20"/>
    </location>
</feature>
<accession>A0ABX3YAR3</accession>
<gene>
    <name evidence="2" type="ORF">OQI_32530</name>
</gene>
<proteinExistence type="predicted"/>
<organism evidence="2 3">
    <name type="scientific">Streptomyces pharetrae CZA14</name>
    <dbReference type="NCBI Taxonomy" id="1144883"/>
    <lineage>
        <taxon>Bacteria</taxon>
        <taxon>Bacillati</taxon>
        <taxon>Actinomycetota</taxon>
        <taxon>Actinomycetes</taxon>
        <taxon>Kitasatosporales</taxon>
        <taxon>Streptomycetaceae</taxon>
        <taxon>Streptomyces</taxon>
    </lineage>
</organism>
<sequence>MRTIRSATAATMLAAGLLLAAGGTAAAQDSDIDSTNITADKPAVVQDIAENAAVEDIQVGLVNAQDVANANQINALNQNQINPLSQDSMSSTWDQGGSEA</sequence>
<keyword evidence="1" id="KW-0732">Signal</keyword>